<feature type="compositionally biased region" description="Basic and acidic residues" evidence="1">
    <location>
        <begin position="745"/>
        <end position="757"/>
    </location>
</feature>
<evidence type="ECO:0000313" key="3">
    <source>
        <dbReference type="Proteomes" id="UP001458880"/>
    </source>
</evidence>
<evidence type="ECO:0000313" key="2">
    <source>
        <dbReference type="EMBL" id="KAK9753984.1"/>
    </source>
</evidence>
<comment type="caution">
    <text evidence="2">The sequence shown here is derived from an EMBL/GenBank/DDBJ whole genome shotgun (WGS) entry which is preliminary data.</text>
</comment>
<reference evidence="2 3" key="1">
    <citation type="journal article" date="2024" name="BMC Genomics">
        <title>De novo assembly and annotation of Popillia japonica's genome with initial clues to its potential as an invasive pest.</title>
        <authorList>
            <person name="Cucini C."/>
            <person name="Boschi S."/>
            <person name="Funari R."/>
            <person name="Cardaioli E."/>
            <person name="Iannotti N."/>
            <person name="Marturano G."/>
            <person name="Paoli F."/>
            <person name="Bruttini M."/>
            <person name="Carapelli A."/>
            <person name="Frati F."/>
            <person name="Nardi F."/>
        </authorList>
    </citation>
    <scope>NUCLEOTIDE SEQUENCE [LARGE SCALE GENOMIC DNA]</scope>
    <source>
        <strain evidence="2">DMR45628</strain>
    </source>
</reference>
<feature type="compositionally biased region" description="Basic and acidic residues" evidence="1">
    <location>
        <begin position="949"/>
        <end position="971"/>
    </location>
</feature>
<feature type="region of interest" description="Disordered" evidence="1">
    <location>
        <begin position="1328"/>
        <end position="1361"/>
    </location>
</feature>
<feature type="compositionally biased region" description="Polar residues" evidence="1">
    <location>
        <begin position="1624"/>
        <end position="1640"/>
    </location>
</feature>
<protein>
    <submittedName>
        <fullName evidence="2">Uncharacterized protein</fullName>
    </submittedName>
</protein>
<feature type="region of interest" description="Disordered" evidence="1">
    <location>
        <begin position="1164"/>
        <end position="1190"/>
    </location>
</feature>
<feature type="compositionally biased region" description="Basic and acidic residues" evidence="1">
    <location>
        <begin position="988"/>
        <end position="1000"/>
    </location>
</feature>
<feature type="compositionally biased region" description="Basic and acidic residues" evidence="1">
    <location>
        <begin position="1018"/>
        <end position="1043"/>
    </location>
</feature>
<dbReference type="Proteomes" id="UP001458880">
    <property type="component" value="Unassembled WGS sequence"/>
</dbReference>
<feature type="compositionally biased region" description="Polar residues" evidence="1">
    <location>
        <begin position="187"/>
        <end position="197"/>
    </location>
</feature>
<feature type="region of interest" description="Disordered" evidence="1">
    <location>
        <begin position="539"/>
        <end position="775"/>
    </location>
</feature>
<accession>A0AAW1N5U7</accession>
<feature type="compositionally biased region" description="Polar residues" evidence="1">
    <location>
        <begin position="1786"/>
        <end position="1809"/>
    </location>
</feature>
<name>A0AAW1N5U7_POPJA</name>
<feature type="region of interest" description="Disordered" evidence="1">
    <location>
        <begin position="1412"/>
        <end position="1506"/>
    </location>
</feature>
<feature type="region of interest" description="Disordered" evidence="1">
    <location>
        <begin position="1771"/>
        <end position="1809"/>
    </location>
</feature>
<sequence length="1809" mass="201991">MEIIEEISQPMLKELHQDALEVPPPQSLSDQDDQPEIIEVLPEEEVKIGQNLPRKACSDTDFDEITQFEPQSPQLVTVQDQETDLIEEIDEEDQETDLIEEIDEEVTNSDQNLPKQACSETDFDQINEVDQINELKPSTLQSSDLDNVQGRESDPIEAIHEELSNSDQNLTKQACSETDFDQINELKPSTLQSSDLDNVQGRESDSIEAIHEEVSNSDQNLPKQASCSETDFDQINELKPSTLQSSDLDNVQGRESDPIEAMHEEVSNSDQNLSKQACSEPILDEITELPPPPAQSSQLLVLYLIEAIQGGDSKIDQNRPEKACSVPNLDEINDLVSVQDQESDLIEAIHEEVPDSDQNLPEKACSGINLNEINELAPPTAQSSQLNEESDIIDAILPHTDQNLPKQTGSDTNFDQINELTPFPQQSSQLVSVQNEESQIQQSSQLVSVQNEESQIIEPIRPKTDQNLPKQSNSDTNLAKISELTPPAPSYYPLVSIQNQELQIIEALQEKVTNSDENVPKHVGSDANFDQINEFPAQSSELVSVQDEESDKIEATQEEVAVSDQNFPEQDRSESNFDEISELGPPPPTPPQLVDVQNQESDSVEDPKQPTPEHVLKTPQNPPKQALEDTNLDEITGAHEIPPPNWTNVQNEESDQNPPILDFSQDPKTHLISPDQIPQIIEETVEAKSPKQSEVPTTTSEGFPNIPNVEAPRFDNFPPPPQISQPDPDDDEHIEIRRSSSALKPTDKDADFERDSIHSGTSFSTEIDDTDPNFGSILNPKSRISRQSSVSSEEEIFRRLSYKLDQHELSFFRDVYKKYEVDRAKSPINDTDMAIIERAKLNSLSPDYDEGLTHFENSPNFLDNDVFIEELRRDCQGGDDAADDDDELTPAELELIRRIKSTKEDRPISDINDLDLRIIDTIRQETLSRKSSRCSDLSSTSVRRRSIHTKHDPVDPRIKLEEDVKIGKTDDQNLEANRGTDDAPVTNKLEEDVKIGKTDDQNLEANRGTDDAPVTKSGADEEKSDEDPARTGAIEREDSKGAEFTHQGVISLEQAKTDDLTADITDSSIRLEESEQEMPEDNKEVELVGTDDGLVRNLVADDEKSRQDQIGMVLIESEDPEIGMVLIESEDPENLENTNQGEVALEQPKNDYLESLLAATITKKNDKPIKPITPPPKPEPPKHIDDGAGQDLFDFLRKPTAKKLHALKSDVPKETGKKNRVSSFTDALLDEDDDQDIQSRYRISSWVKKTTPKRSSVNESIKARQSAFLQAAQIESKPQAPLKVKAKISHTDDFWKKSPLSRLLRLKTGPNWASEQIAKSVQREDYGVTRANSVSSDLSKDPNRSRNLYKSNSVGGRSDPIVMTRSKSVEPIWSAFRTEKDNSSETMSERSISPKGYEPIYANYKELQSPRKPVLMKLKKPPVASPRYERKTSKLKVDNAFDKLNMSKEEDDRSSRESTGSLKSTDRDKGVFMDLPVGTPAIKADDQTASGTKPKQGDKVSKTANLLPSKTSSMDILYDSEESAAISEKSSIDKSYLDLFKKSSIDKSYLDLFKSPEQAVYENLSETERDATKPPFTTIHFYKSGDETERDATKPPFTTIHFYKSGDISSDSSNVSTTNTQVQDDQQLAGQKSSNTNNKVSFLRKKFEQAKSRNRSQNTDDAIEEVSTEIAENHPIEKTQSVPANHALKSVPKASNLPLIIGEVGNQSLASANASLENLRKTSRKSFESARSVFELKVKKQDSASLENLRKTSRKSFESARSVFELKVKKQDSVSEEQIGADVVANSDNLNSESQIEESNANQNNQTVS</sequence>
<feature type="compositionally biased region" description="Polar residues" evidence="1">
    <location>
        <begin position="1345"/>
        <end position="1355"/>
    </location>
</feature>
<proteinExistence type="predicted"/>
<feature type="compositionally biased region" description="Polar residues" evidence="1">
    <location>
        <begin position="165"/>
        <end position="176"/>
    </location>
</feature>
<feature type="compositionally biased region" description="Basic and acidic residues" evidence="1">
    <location>
        <begin position="149"/>
        <end position="163"/>
    </location>
</feature>
<feature type="region of interest" description="Disordered" evidence="1">
    <location>
        <begin position="929"/>
        <end position="1061"/>
    </location>
</feature>
<feature type="region of interest" description="Disordered" evidence="1">
    <location>
        <begin position="136"/>
        <end position="230"/>
    </location>
</feature>
<feature type="compositionally biased region" description="Basic and acidic residues" evidence="1">
    <location>
        <begin position="200"/>
        <end position="214"/>
    </location>
</feature>
<evidence type="ECO:0000256" key="1">
    <source>
        <dbReference type="SAM" id="MobiDB-lite"/>
    </source>
</evidence>
<keyword evidence="3" id="KW-1185">Reference proteome</keyword>
<organism evidence="2 3">
    <name type="scientific">Popillia japonica</name>
    <name type="common">Japanese beetle</name>
    <dbReference type="NCBI Taxonomy" id="7064"/>
    <lineage>
        <taxon>Eukaryota</taxon>
        <taxon>Metazoa</taxon>
        <taxon>Ecdysozoa</taxon>
        <taxon>Arthropoda</taxon>
        <taxon>Hexapoda</taxon>
        <taxon>Insecta</taxon>
        <taxon>Pterygota</taxon>
        <taxon>Neoptera</taxon>
        <taxon>Endopterygota</taxon>
        <taxon>Coleoptera</taxon>
        <taxon>Polyphaga</taxon>
        <taxon>Scarabaeiformia</taxon>
        <taxon>Scarabaeidae</taxon>
        <taxon>Rutelinae</taxon>
        <taxon>Popillia</taxon>
    </lineage>
</organism>
<feature type="region of interest" description="Disordered" evidence="1">
    <location>
        <begin position="1608"/>
        <end position="1641"/>
    </location>
</feature>
<feature type="compositionally biased region" description="Polar residues" evidence="1">
    <location>
        <begin position="216"/>
        <end position="229"/>
    </location>
</feature>
<feature type="compositionally biased region" description="Polar residues" evidence="1">
    <location>
        <begin position="692"/>
        <end position="702"/>
    </location>
</feature>
<feature type="compositionally biased region" description="Polar residues" evidence="1">
    <location>
        <begin position="136"/>
        <end position="146"/>
    </location>
</feature>
<dbReference type="EMBL" id="JASPKY010000009">
    <property type="protein sequence ID" value="KAK9753984.1"/>
    <property type="molecule type" value="Genomic_DNA"/>
</dbReference>
<feature type="compositionally biased region" description="Low complexity" evidence="1">
    <location>
        <begin position="1609"/>
        <end position="1623"/>
    </location>
</feature>
<feature type="compositionally biased region" description="Basic and acidic residues" evidence="1">
    <location>
        <begin position="1427"/>
        <end position="1456"/>
    </location>
</feature>
<gene>
    <name evidence="2" type="ORF">QE152_g1536</name>
</gene>